<accession>A0A5D2XNS7</accession>
<protein>
    <submittedName>
        <fullName evidence="1">Uncharacterized protein</fullName>
    </submittedName>
</protein>
<sequence length="76" mass="8823">MDMRWRKYVSGSFITILHSCKLSNWHMTAFRCDGWMDSCSLFGVIGWMEWCVANGGRINFVLICASTHVRLLICLF</sequence>
<dbReference type="EMBL" id="CM017645">
    <property type="protein sequence ID" value="TYJ15499.1"/>
    <property type="molecule type" value="Genomic_DNA"/>
</dbReference>
<evidence type="ECO:0000313" key="2">
    <source>
        <dbReference type="Proteomes" id="UP000323597"/>
    </source>
</evidence>
<dbReference type="Proteomes" id="UP000323597">
    <property type="component" value="Chromosome A10"/>
</dbReference>
<organism evidence="1 2">
    <name type="scientific">Gossypium mustelinum</name>
    <name type="common">Cotton</name>
    <name type="synonym">Gossypium caicoense</name>
    <dbReference type="NCBI Taxonomy" id="34275"/>
    <lineage>
        <taxon>Eukaryota</taxon>
        <taxon>Viridiplantae</taxon>
        <taxon>Streptophyta</taxon>
        <taxon>Embryophyta</taxon>
        <taxon>Tracheophyta</taxon>
        <taxon>Spermatophyta</taxon>
        <taxon>Magnoliopsida</taxon>
        <taxon>eudicotyledons</taxon>
        <taxon>Gunneridae</taxon>
        <taxon>Pentapetalae</taxon>
        <taxon>rosids</taxon>
        <taxon>malvids</taxon>
        <taxon>Malvales</taxon>
        <taxon>Malvaceae</taxon>
        <taxon>Malvoideae</taxon>
        <taxon>Gossypium</taxon>
    </lineage>
</organism>
<gene>
    <name evidence="1" type="ORF">E1A91_A10G187600v1</name>
</gene>
<evidence type="ECO:0000313" key="1">
    <source>
        <dbReference type="EMBL" id="TYJ15499.1"/>
    </source>
</evidence>
<name>A0A5D2XNS7_GOSMU</name>
<keyword evidence="2" id="KW-1185">Reference proteome</keyword>
<dbReference type="AlphaFoldDB" id="A0A5D2XNS7"/>
<proteinExistence type="predicted"/>
<reference evidence="1 2" key="1">
    <citation type="submission" date="2019-07" db="EMBL/GenBank/DDBJ databases">
        <title>WGS assembly of Gossypium mustelinum.</title>
        <authorList>
            <person name="Chen Z.J."/>
            <person name="Sreedasyam A."/>
            <person name="Ando A."/>
            <person name="Song Q."/>
            <person name="De L."/>
            <person name="Hulse-Kemp A."/>
            <person name="Ding M."/>
            <person name="Ye W."/>
            <person name="Kirkbride R."/>
            <person name="Jenkins J."/>
            <person name="Plott C."/>
            <person name="Lovell J."/>
            <person name="Lin Y.-M."/>
            <person name="Vaughn R."/>
            <person name="Liu B."/>
            <person name="Li W."/>
            <person name="Simpson S."/>
            <person name="Scheffler B."/>
            <person name="Saski C."/>
            <person name="Grover C."/>
            <person name="Hu G."/>
            <person name="Conover J."/>
            <person name="Carlson J."/>
            <person name="Shu S."/>
            <person name="Boston L."/>
            <person name="Williams M."/>
            <person name="Peterson D."/>
            <person name="Mcgee K."/>
            <person name="Jones D."/>
            <person name="Wendel J."/>
            <person name="Stelly D."/>
            <person name="Grimwood J."/>
            <person name="Schmutz J."/>
        </authorList>
    </citation>
    <scope>NUCLEOTIDE SEQUENCE [LARGE SCALE GENOMIC DNA]</scope>
    <source>
        <strain evidence="1">1408120.09</strain>
    </source>
</reference>